<sequence>MKNIITIVKSNPIQYPSKDDALNWPSFNSNNASQFRQNLGMDKLNKYTIEKKIELENERNEIPEKLFKLSEQQQNFQHNNINKLLQKNENFWITKFIISDLIRVILLILSFIIPFSYIDTYKYNSTSLKRGMTISLIILEIVLVSLKLYSQSLKHQLIKISLKQILNLIFYTIFSIWEHTFIYGILSIYLFLRNFQIIGKFFKLFTLLDYQYIFNKFYRQQKYLKIIICIYFQLHLFSCMLEVEYFKQQQENISYFNSLYQSLLLSIFMKTEMETENKQLVILNITFNIGLIFYLLKQLLMSLNEISKYQQLLETYHLYFQSQFISTKCIIVLIHFSKNFEVLEQYQTQRQEQKINQIYDYLKNKLIVQELSRFEFLNEKTLEIIAQSGDLIQIEPLIKLKFDIDGLFIILTGKIQLFFLGLQIQYSNHKLIELSLTEIFHNQQNRIVRLEKNDSSKVLYFFIEKQKFIDIMKQSKEKETYQMIKDDVVLYNDTSQLNIRCYFCDQFHQSFACASFNIKRRFDYIQTYQDRNPRYSRKLNLKSRSAIYQQITHQGTSNNNIFEQSSDSFEVLVDHSNECVSLQNVGLDIMGQQPSKLLPIKEVMQGDIISDKQSEHSSTFLKSLAISPINIIRRPITSPVQHQASVKNTNQSFEIDQIEEYQKYKTKFNISNIIQQLNNSRY</sequence>
<comment type="caution">
    <text evidence="2">The sequence shown here is derived from an EMBL/GenBank/DDBJ whole genome shotgun (WGS) entry which is preliminary data.</text>
</comment>
<reference evidence="2" key="1">
    <citation type="submission" date="2021-01" db="EMBL/GenBank/DDBJ databases">
        <authorList>
            <consortium name="Genoscope - CEA"/>
            <person name="William W."/>
        </authorList>
    </citation>
    <scope>NUCLEOTIDE SEQUENCE</scope>
</reference>
<dbReference type="Proteomes" id="UP000692954">
    <property type="component" value="Unassembled WGS sequence"/>
</dbReference>
<protein>
    <submittedName>
        <fullName evidence="2">Uncharacterized protein</fullName>
    </submittedName>
</protein>
<keyword evidence="1" id="KW-0472">Membrane</keyword>
<dbReference type="EMBL" id="CAJJDN010000058">
    <property type="protein sequence ID" value="CAD8092278.1"/>
    <property type="molecule type" value="Genomic_DNA"/>
</dbReference>
<organism evidence="2 3">
    <name type="scientific">Paramecium sonneborni</name>
    <dbReference type="NCBI Taxonomy" id="65129"/>
    <lineage>
        <taxon>Eukaryota</taxon>
        <taxon>Sar</taxon>
        <taxon>Alveolata</taxon>
        <taxon>Ciliophora</taxon>
        <taxon>Intramacronucleata</taxon>
        <taxon>Oligohymenophorea</taxon>
        <taxon>Peniculida</taxon>
        <taxon>Parameciidae</taxon>
        <taxon>Paramecium</taxon>
    </lineage>
</organism>
<gene>
    <name evidence="2" type="ORF">PSON_ATCC_30995.1.T0580322</name>
</gene>
<feature type="transmembrane region" description="Helical" evidence="1">
    <location>
        <begin position="130"/>
        <end position="149"/>
    </location>
</feature>
<proteinExistence type="predicted"/>
<keyword evidence="1" id="KW-1133">Transmembrane helix</keyword>
<feature type="transmembrane region" description="Helical" evidence="1">
    <location>
        <begin position="169"/>
        <end position="191"/>
    </location>
</feature>
<accession>A0A8S1NHP3</accession>
<dbReference type="OrthoDB" id="306943at2759"/>
<feature type="transmembrane region" description="Helical" evidence="1">
    <location>
        <begin position="280"/>
        <end position="296"/>
    </location>
</feature>
<dbReference type="AlphaFoldDB" id="A0A8S1NHP3"/>
<evidence type="ECO:0000313" key="2">
    <source>
        <dbReference type="EMBL" id="CAD8092278.1"/>
    </source>
</evidence>
<evidence type="ECO:0000256" key="1">
    <source>
        <dbReference type="SAM" id="Phobius"/>
    </source>
</evidence>
<keyword evidence="3" id="KW-1185">Reference proteome</keyword>
<name>A0A8S1NHP3_9CILI</name>
<keyword evidence="1" id="KW-0812">Transmembrane</keyword>
<evidence type="ECO:0000313" key="3">
    <source>
        <dbReference type="Proteomes" id="UP000692954"/>
    </source>
</evidence>
<feature type="transmembrane region" description="Helical" evidence="1">
    <location>
        <begin position="101"/>
        <end position="118"/>
    </location>
</feature>